<keyword evidence="2" id="KW-1185">Reference proteome</keyword>
<dbReference type="GO" id="GO:0006508">
    <property type="term" value="P:proteolysis"/>
    <property type="evidence" value="ECO:0007669"/>
    <property type="project" value="UniProtKB-KW"/>
</dbReference>
<evidence type="ECO:0000313" key="2">
    <source>
        <dbReference type="Proteomes" id="UP001327560"/>
    </source>
</evidence>
<dbReference type="GO" id="GO:0008233">
    <property type="term" value="F:peptidase activity"/>
    <property type="evidence" value="ECO:0007669"/>
    <property type="project" value="UniProtKB-KW"/>
</dbReference>
<evidence type="ECO:0000313" key="1">
    <source>
        <dbReference type="EMBL" id="WOL12179.1"/>
    </source>
</evidence>
<name>A0AAQ3QI75_9LILI</name>
<gene>
    <name evidence="1" type="ORF">Cni_G20944</name>
</gene>
<sequence length="152" mass="16895">MSKATKGYPSSSGLVISKNLTGGSSWHRSNKKRVQTPFLDIIFLSAGQSHRPKVVTLHIHLNWLACTTSYERRRCSSPSSASINHFLPKSSTSTRIVGCHNPRCLWIHPADLLKARCPSCNATSTTACPTYDLILWLRLQHRFTHPGDASII</sequence>
<keyword evidence="1" id="KW-0645">Protease</keyword>
<proteinExistence type="predicted"/>
<dbReference type="EMBL" id="CP136895">
    <property type="protein sequence ID" value="WOL12179.1"/>
    <property type="molecule type" value="Genomic_DNA"/>
</dbReference>
<keyword evidence="1" id="KW-0378">Hydrolase</keyword>
<organism evidence="1 2">
    <name type="scientific">Canna indica</name>
    <name type="common">Indian-shot</name>
    <dbReference type="NCBI Taxonomy" id="4628"/>
    <lineage>
        <taxon>Eukaryota</taxon>
        <taxon>Viridiplantae</taxon>
        <taxon>Streptophyta</taxon>
        <taxon>Embryophyta</taxon>
        <taxon>Tracheophyta</taxon>
        <taxon>Spermatophyta</taxon>
        <taxon>Magnoliopsida</taxon>
        <taxon>Liliopsida</taxon>
        <taxon>Zingiberales</taxon>
        <taxon>Cannaceae</taxon>
        <taxon>Canna</taxon>
    </lineage>
</organism>
<reference evidence="1 2" key="1">
    <citation type="submission" date="2023-10" db="EMBL/GenBank/DDBJ databases">
        <title>Chromosome-scale genome assembly provides insights into flower coloration mechanisms of Canna indica.</title>
        <authorList>
            <person name="Li C."/>
        </authorList>
    </citation>
    <scope>NUCLEOTIDE SEQUENCE [LARGE SCALE GENOMIC DNA]</scope>
    <source>
        <tissue evidence="1">Flower</tissue>
    </source>
</reference>
<accession>A0AAQ3QI75</accession>
<dbReference type="AlphaFoldDB" id="A0AAQ3QI75"/>
<protein>
    <submittedName>
        <fullName evidence="1">Aspartyl protease</fullName>
    </submittedName>
</protein>
<dbReference type="Proteomes" id="UP001327560">
    <property type="component" value="Chromosome 6"/>
</dbReference>